<dbReference type="HOGENOM" id="CLU_064254_0_2_4"/>
<dbReference type="CDD" id="cd06261">
    <property type="entry name" value="TM_PBP2"/>
    <property type="match status" value="1"/>
</dbReference>
<gene>
    <name evidence="9" type="ordered locus">Galf_1714</name>
</gene>
<dbReference type="InterPro" id="IPR035906">
    <property type="entry name" value="MetI-like_sf"/>
</dbReference>
<feature type="domain" description="ABC transmembrane type-1" evidence="8">
    <location>
        <begin position="74"/>
        <end position="252"/>
    </location>
</feature>
<proteinExistence type="inferred from homology"/>
<keyword evidence="3" id="KW-1003">Cell membrane</keyword>
<keyword evidence="6 7" id="KW-0472">Membrane</keyword>
<dbReference type="eggNOG" id="COG3639">
    <property type="taxonomic scope" value="Bacteria"/>
</dbReference>
<dbReference type="Pfam" id="PF00528">
    <property type="entry name" value="BPD_transp_1"/>
    <property type="match status" value="1"/>
</dbReference>
<dbReference type="PANTHER" id="PTHR30043">
    <property type="entry name" value="PHOSPHONATES TRANSPORT SYSTEM PERMEASE PROTEIN"/>
    <property type="match status" value="1"/>
</dbReference>
<evidence type="ECO:0000313" key="9">
    <source>
        <dbReference type="EMBL" id="ADL55726.1"/>
    </source>
</evidence>
<name>D9SGS9_GALCS</name>
<evidence type="ECO:0000256" key="5">
    <source>
        <dbReference type="ARBA" id="ARBA00022989"/>
    </source>
</evidence>
<organism evidence="9 10">
    <name type="scientific">Gallionella capsiferriformans (strain ES-2)</name>
    <name type="common">Gallionella ferruginea capsiferriformans (strain ES-2)</name>
    <dbReference type="NCBI Taxonomy" id="395494"/>
    <lineage>
        <taxon>Bacteria</taxon>
        <taxon>Pseudomonadati</taxon>
        <taxon>Pseudomonadota</taxon>
        <taxon>Betaproteobacteria</taxon>
        <taxon>Nitrosomonadales</taxon>
        <taxon>Gallionellaceae</taxon>
        <taxon>Gallionella</taxon>
    </lineage>
</organism>
<feature type="transmembrane region" description="Helical" evidence="7">
    <location>
        <begin position="83"/>
        <end position="103"/>
    </location>
</feature>
<reference evidence="9 10" key="1">
    <citation type="submission" date="2010-08" db="EMBL/GenBank/DDBJ databases">
        <title>Complete sequence of Gallionella capsiferriformans ES-2.</title>
        <authorList>
            <consortium name="US DOE Joint Genome Institute"/>
            <person name="Lucas S."/>
            <person name="Copeland A."/>
            <person name="Lapidus A."/>
            <person name="Cheng J.-F."/>
            <person name="Bruce D."/>
            <person name="Goodwin L."/>
            <person name="Pitluck S."/>
            <person name="Chertkov O."/>
            <person name="Davenport K.W."/>
            <person name="Detter J.C."/>
            <person name="Han C."/>
            <person name="Tapia R."/>
            <person name="Land M."/>
            <person name="Hauser L."/>
            <person name="Chang Y.-J."/>
            <person name="Jeffries C."/>
            <person name="Kyrpides N."/>
            <person name="Ivanova N."/>
            <person name="Mikhailova N."/>
            <person name="Shelobolina E.S."/>
            <person name="Picardal F."/>
            <person name="Roden E."/>
            <person name="Emerson D."/>
            <person name="Woyke T."/>
        </authorList>
    </citation>
    <scope>NUCLEOTIDE SEQUENCE [LARGE SCALE GENOMIC DNA]</scope>
    <source>
        <strain evidence="9 10">ES-2</strain>
    </source>
</reference>
<keyword evidence="4 7" id="KW-0812">Transmembrane</keyword>
<dbReference type="Gene3D" id="1.10.3720.10">
    <property type="entry name" value="MetI-like"/>
    <property type="match status" value="1"/>
</dbReference>
<feature type="transmembrane region" description="Helical" evidence="7">
    <location>
        <begin position="12"/>
        <end position="34"/>
    </location>
</feature>
<sequence length="285" mass="30454">MKSPRIPAPPVIEPATGVLLIGLLALVGVSFYSLTIKWGELFSADALRSCMEFLNGFVPPELAAPFLIRVAEGMLETLSMSTLGTVIAFIFGITLALPASARFGATARSLIRLALNILRSIPELVWAVIVLIAAGLGPFAGTLALALHTTGVLGRLFADALENLPDAPEATLRINGASPMAAFFYASLPQILPQLMSYTLYRWENNIRAAAILGVVGAGGLGQMLKYHLSLFQMHQAASVIIAMLLMITLVDGISFRLRRQLVGNYTSSRVARLACSIGRKIFSG</sequence>
<keyword evidence="10" id="KW-1185">Reference proteome</keyword>
<dbReference type="EMBL" id="CP002159">
    <property type="protein sequence ID" value="ADL55726.1"/>
    <property type="molecule type" value="Genomic_DNA"/>
</dbReference>
<evidence type="ECO:0000256" key="1">
    <source>
        <dbReference type="ARBA" id="ARBA00004651"/>
    </source>
</evidence>
<accession>D9SGS9</accession>
<dbReference type="PANTHER" id="PTHR30043:SF1">
    <property type="entry name" value="ABC TRANSPORT SYSTEM PERMEASE PROTEIN P69"/>
    <property type="match status" value="1"/>
</dbReference>
<feature type="transmembrane region" description="Helical" evidence="7">
    <location>
        <begin position="124"/>
        <end position="147"/>
    </location>
</feature>
<evidence type="ECO:0000256" key="3">
    <source>
        <dbReference type="ARBA" id="ARBA00022475"/>
    </source>
</evidence>
<dbReference type="GO" id="GO:0005886">
    <property type="term" value="C:plasma membrane"/>
    <property type="evidence" value="ECO:0007669"/>
    <property type="project" value="UniProtKB-SubCell"/>
</dbReference>
<keyword evidence="5 7" id="KW-1133">Transmembrane helix</keyword>
<evidence type="ECO:0000256" key="2">
    <source>
        <dbReference type="ARBA" id="ARBA00022448"/>
    </source>
</evidence>
<comment type="subcellular location">
    <subcellularLocation>
        <location evidence="1 7">Cell membrane</location>
        <topology evidence="1 7">Multi-pass membrane protein</topology>
    </subcellularLocation>
</comment>
<evidence type="ECO:0000256" key="7">
    <source>
        <dbReference type="RuleBase" id="RU363032"/>
    </source>
</evidence>
<protein>
    <submittedName>
        <fullName evidence="9">Phosphonate ABC transporter, inner membrane subunit</fullName>
    </submittedName>
</protein>
<dbReference type="RefSeq" id="WP_013293664.1">
    <property type="nucleotide sequence ID" value="NC_014394.1"/>
</dbReference>
<dbReference type="AlphaFoldDB" id="D9SGS9"/>
<dbReference type="PROSITE" id="PS50928">
    <property type="entry name" value="ABC_TM1"/>
    <property type="match status" value="1"/>
</dbReference>
<feature type="transmembrane region" description="Helical" evidence="7">
    <location>
        <begin position="237"/>
        <end position="256"/>
    </location>
</feature>
<comment type="similarity">
    <text evidence="7">Belongs to the binding-protein-dependent transport system permease family.</text>
</comment>
<feature type="transmembrane region" description="Helical" evidence="7">
    <location>
        <begin position="207"/>
        <end position="225"/>
    </location>
</feature>
<evidence type="ECO:0000256" key="6">
    <source>
        <dbReference type="ARBA" id="ARBA00023136"/>
    </source>
</evidence>
<keyword evidence="2 7" id="KW-0813">Transport</keyword>
<dbReference type="OrthoDB" id="8557224at2"/>
<dbReference type="SUPFAM" id="SSF161098">
    <property type="entry name" value="MetI-like"/>
    <property type="match status" value="1"/>
</dbReference>
<evidence type="ECO:0000256" key="4">
    <source>
        <dbReference type="ARBA" id="ARBA00022692"/>
    </source>
</evidence>
<dbReference type="InterPro" id="IPR005769">
    <property type="entry name" value="PhnE/PtxC"/>
</dbReference>
<dbReference type="KEGG" id="gca:Galf_1714"/>
<evidence type="ECO:0000259" key="8">
    <source>
        <dbReference type="PROSITE" id="PS50928"/>
    </source>
</evidence>
<dbReference type="NCBIfam" id="TIGR01097">
    <property type="entry name" value="PhnE"/>
    <property type="match status" value="1"/>
</dbReference>
<evidence type="ECO:0000313" key="10">
    <source>
        <dbReference type="Proteomes" id="UP000001235"/>
    </source>
</evidence>
<dbReference type="InterPro" id="IPR000515">
    <property type="entry name" value="MetI-like"/>
</dbReference>
<dbReference type="Proteomes" id="UP000001235">
    <property type="component" value="Chromosome"/>
</dbReference>
<dbReference type="GO" id="GO:0015416">
    <property type="term" value="F:ABC-type phosphonate transporter activity"/>
    <property type="evidence" value="ECO:0007669"/>
    <property type="project" value="InterPro"/>
</dbReference>
<dbReference type="STRING" id="395494.Galf_1714"/>